<dbReference type="EMBL" id="DVJN01000231">
    <property type="protein sequence ID" value="HIS93793.1"/>
    <property type="molecule type" value="Genomic_DNA"/>
</dbReference>
<proteinExistence type="predicted"/>
<sequence length="1012" mass="113292">MRLSEEFRAPGAQYRAIPFWAWNGRLEQGELLRQIERLAQMGFGGFFMHSRTGLNTPYLGKEWFALTNACADKGKGLGLGAWLYDEDRWPSGTAGGAVTRNPAYRMHFLRLSEERPGMESEPAARFAVRMDGERWVSYRPLEADETVLPGETLLRFDVVEMPCSSFYNGTTYVDTMNREATETFLQMTHQRYVEECGERIGDSILGIFTDEPHRGSLMTSFGQGADAGEYQIPWTAALPQRFREKYGYDLMENLPALFLKKDEMPARIKWQYVELVEELFLENFARPIDQWCREHRLILTGHVLHEDSLTAQTAMSGSMMRYYAEMELPGIDFLGEFGRCYWIAKQLQSVARQLNKPRLLSELDGCTGWQMGFENYKAVGDWQALYGINLRCPHLAWYTMEGQAKRDYPASISHQSAWWKEYAYVEDYYARIARFAQDGTPVCRVLVVSPLESVWARIHPGWCDGLSGKEQRVKELEERYAQVFYLLQRRHIDFDYGDEGLMAEYAAAEGNRLRVGQAYYDAVLVCGMDTVRGTTERMLREFAASGGRLIVCGEAPKAVDCLPGSPDWPGALRVPFEEEALVAALREYAVASITLPGGEPARDILCQAKQVDGETRLILLNDNREAAVNGVELSIAGSGPVTRFIPETGDLERLPASESGGVVRVRLDFAPQAMLLLSVGGVYPEACAPRAYRAVCRKESPAAAFRYELDEPNLCVLDQASVSLNGGAWSEEMEILKADRHVRDAFHLPYRGGEMLQPWFIGQRDLPVCGEAALRFSFEVETMPAGPLYLVMEERQNFAAELNGSRLESVAQDFSWVDACFSAYEVPVALLQPGRNEVVLRTSYRESSNLEALYLMGAFGVRLDGARRTLIRLPETLRPGSVVSQGLPFYSGKITYLVPVPREVAGEGRLVLETGRFAGACITASGNGRRAMIAWQPYEADVTGMVENGVLRVTDVLTRRNTFGPLHLVPARAYAYGPDSFETTGAHFSAAYSLVDAGLLSAPAFRLESPEA</sequence>
<name>A0A9D1K8A8_9FIRM</name>
<comment type="caution">
    <text evidence="1">The sequence shown here is derived from an EMBL/GenBank/DDBJ whole genome shotgun (WGS) entry which is preliminary data.</text>
</comment>
<dbReference type="PANTHER" id="PTHR36848">
    <property type="entry name" value="DNA-BINDING PROTEIN (PUTATIVE SECRETED PROTEIN)-RELATED"/>
    <property type="match status" value="1"/>
</dbReference>
<dbReference type="InterPro" id="IPR053161">
    <property type="entry name" value="Ulvan_degrading_GH"/>
</dbReference>
<evidence type="ECO:0008006" key="3">
    <source>
        <dbReference type="Google" id="ProtNLM"/>
    </source>
</evidence>
<gene>
    <name evidence="1" type="ORF">IAA84_12325</name>
</gene>
<dbReference type="PANTHER" id="PTHR36848:SF2">
    <property type="entry name" value="SECRETED PROTEIN"/>
    <property type="match status" value="1"/>
</dbReference>
<organism evidence="1 2">
    <name type="scientific">Candidatus Alectryocaccomicrobium excrementavium</name>
    <dbReference type="NCBI Taxonomy" id="2840668"/>
    <lineage>
        <taxon>Bacteria</taxon>
        <taxon>Bacillati</taxon>
        <taxon>Bacillota</taxon>
        <taxon>Clostridia</taxon>
        <taxon>Candidatus Alectryocaccomicrobium</taxon>
    </lineage>
</organism>
<evidence type="ECO:0000313" key="1">
    <source>
        <dbReference type="EMBL" id="HIS93793.1"/>
    </source>
</evidence>
<protein>
    <recommendedName>
        <fullName evidence="3">Glycoside hydrolase</fullName>
    </recommendedName>
</protein>
<evidence type="ECO:0000313" key="2">
    <source>
        <dbReference type="Proteomes" id="UP000824140"/>
    </source>
</evidence>
<reference evidence="1" key="2">
    <citation type="journal article" date="2021" name="PeerJ">
        <title>Extensive microbial diversity within the chicken gut microbiome revealed by metagenomics and culture.</title>
        <authorList>
            <person name="Gilroy R."/>
            <person name="Ravi A."/>
            <person name="Getino M."/>
            <person name="Pursley I."/>
            <person name="Horton D.L."/>
            <person name="Alikhan N.F."/>
            <person name="Baker D."/>
            <person name="Gharbi K."/>
            <person name="Hall N."/>
            <person name="Watson M."/>
            <person name="Adriaenssens E.M."/>
            <person name="Foster-Nyarko E."/>
            <person name="Jarju S."/>
            <person name="Secka A."/>
            <person name="Antonio M."/>
            <person name="Oren A."/>
            <person name="Chaudhuri R.R."/>
            <person name="La Ragione R."/>
            <person name="Hildebrand F."/>
            <person name="Pallen M.J."/>
        </authorList>
    </citation>
    <scope>NUCLEOTIDE SEQUENCE</scope>
    <source>
        <strain evidence="1">13766</strain>
    </source>
</reference>
<dbReference type="Proteomes" id="UP000824140">
    <property type="component" value="Unassembled WGS sequence"/>
</dbReference>
<reference evidence="1" key="1">
    <citation type="submission" date="2020-10" db="EMBL/GenBank/DDBJ databases">
        <authorList>
            <person name="Gilroy R."/>
        </authorList>
    </citation>
    <scope>NUCLEOTIDE SEQUENCE</scope>
    <source>
        <strain evidence="1">13766</strain>
    </source>
</reference>
<accession>A0A9D1K8A8</accession>
<dbReference type="AlphaFoldDB" id="A0A9D1K8A8"/>